<dbReference type="AlphaFoldDB" id="A0A397JQT9"/>
<dbReference type="STRING" id="1348612.A0A397JQT9"/>
<name>A0A397JQT9_9GLOM</name>
<dbReference type="InterPro" id="IPR023578">
    <property type="entry name" value="Ras_GEF_dom_sf"/>
</dbReference>
<protein>
    <recommendedName>
        <fullName evidence="2">Ras-GEF domain-containing protein</fullName>
    </recommendedName>
</protein>
<dbReference type="InterPro" id="IPR001895">
    <property type="entry name" value="RASGEF_cat_dom"/>
</dbReference>
<dbReference type="GO" id="GO:0007264">
    <property type="term" value="P:small GTPase-mediated signal transduction"/>
    <property type="evidence" value="ECO:0007669"/>
    <property type="project" value="InterPro"/>
</dbReference>
<evidence type="ECO:0000313" key="3">
    <source>
        <dbReference type="EMBL" id="RHZ86850.1"/>
    </source>
</evidence>
<dbReference type="InterPro" id="IPR036964">
    <property type="entry name" value="RASGEF_cat_dom_sf"/>
</dbReference>
<sequence length="104" mass="11775">MVERSILLLLEASSRARVFNHWVKVAVKLHELHNFQTLKAIFSVLEIMEISKKTHILFLETFIMDSTYLLAAVKTVIERDVTGVRQTTPSTTTIISSTSITINS</sequence>
<gene>
    <name evidence="3" type="ORF">Glove_43g49</name>
</gene>
<proteinExistence type="predicted"/>
<dbReference type="Gene3D" id="1.10.840.10">
    <property type="entry name" value="Ras guanine-nucleotide exchange factors catalytic domain"/>
    <property type="match status" value="1"/>
</dbReference>
<accession>A0A397JQT9</accession>
<dbReference type="SUPFAM" id="SSF48366">
    <property type="entry name" value="Ras GEF"/>
    <property type="match status" value="1"/>
</dbReference>
<comment type="caution">
    <text evidence="3">The sequence shown here is derived from an EMBL/GenBank/DDBJ whole genome shotgun (WGS) entry which is preliminary data.</text>
</comment>
<evidence type="ECO:0000259" key="2">
    <source>
        <dbReference type="PROSITE" id="PS50009"/>
    </source>
</evidence>
<feature type="domain" description="Ras-GEF" evidence="2">
    <location>
        <begin position="1"/>
        <end position="104"/>
    </location>
</feature>
<evidence type="ECO:0000313" key="4">
    <source>
        <dbReference type="Proteomes" id="UP000266861"/>
    </source>
</evidence>
<dbReference type="OrthoDB" id="546434at2759"/>
<dbReference type="Pfam" id="PF00617">
    <property type="entry name" value="RasGEF"/>
    <property type="match status" value="1"/>
</dbReference>
<keyword evidence="4" id="KW-1185">Reference proteome</keyword>
<keyword evidence="1" id="KW-0344">Guanine-nucleotide releasing factor</keyword>
<dbReference type="EMBL" id="PQFF01000041">
    <property type="protein sequence ID" value="RHZ86850.1"/>
    <property type="molecule type" value="Genomic_DNA"/>
</dbReference>
<reference evidence="3 4" key="1">
    <citation type="submission" date="2018-08" db="EMBL/GenBank/DDBJ databases">
        <title>Genome and evolution of the arbuscular mycorrhizal fungus Diversispora epigaea (formerly Glomus versiforme) and its bacterial endosymbionts.</title>
        <authorList>
            <person name="Sun X."/>
            <person name="Fei Z."/>
            <person name="Harrison M."/>
        </authorList>
    </citation>
    <scope>NUCLEOTIDE SEQUENCE [LARGE SCALE GENOMIC DNA]</scope>
    <source>
        <strain evidence="3 4">IT104</strain>
    </source>
</reference>
<organism evidence="3 4">
    <name type="scientific">Diversispora epigaea</name>
    <dbReference type="NCBI Taxonomy" id="1348612"/>
    <lineage>
        <taxon>Eukaryota</taxon>
        <taxon>Fungi</taxon>
        <taxon>Fungi incertae sedis</taxon>
        <taxon>Mucoromycota</taxon>
        <taxon>Glomeromycotina</taxon>
        <taxon>Glomeromycetes</taxon>
        <taxon>Diversisporales</taxon>
        <taxon>Diversisporaceae</taxon>
        <taxon>Diversispora</taxon>
    </lineage>
</organism>
<dbReference type="PROSITE" id="PS50009">
    <property type="entry name" value="RASGEF_CAT"/>
    <property type="match status" value="1"/>
</dbReference>
<dbReference type="GO" id="GO:0005085">
    <property type="term" value="F:guanyl-nucleotide exchange factor activity"/>
    <property type="evidence" value="ECO:0007669"/>
    <property type="project" value="UniProtKB-KW"/>
</dbReference>
<evidence type="ECO:0000256" key="1">
    <source>
        <dbReference type="PROSITE-ProRule" id="PRU00168"/>
    </source>
</evidence>
<dbReference type="Proteomes" id="UP000266861">
    <property type="component" value="Unassembled WGS sequence"/>
</dbReference>